<evidence type="ECO:0000259" key="2">
    <source>
        <dbReference type="Pfam" id="PF20152"/>
    </source>
</evidence>
<keyword evidence="4" id="KW-1185">Reference proteome</keyword>
<keyword evidence="1" id="KW-0472">Membrane</keyword>
<keyword evidence="1" id="KW-0812">Transmembrane</keyword>
<evidence type="ECO:0000313" key="4">
    <source>
        <dbReference type="Proteomes" id="UP000053477"/>
    </source>
</evidence>
<proteinExistence type="predicted"/>
<feature type="transmembrane region" description="Helical" evidence="1">
    <location>
        <begin position="67"/>
        <end position="87"/>
    </location>
</feature>
<feature type="domain" description="DUF6534" evidence="2">
    <location>
        <begin position="4"/>
        <end position="90"/>
    </location>
</feature>
<dbReference type="InParanoid" id="A0A0H2SD88"/>
<feature type="transmembrane region" description="Helical" evidence="1">
    <location>
        <begin position="35"/>
        <end position="55"/>
    </location>
</feature>
<dbReference type="EMBL" id="KQ085885">
    <property type="protein sequence ID" value="KLO19728.1"/>
    <property type="molecule type" value="Genomic_DNA"/>
</dbReference>
<dbReference type="InterPro" id="IPR045339">
    <property type="entry name" value="DUF6534"/>
</dbReference>
<accession>A0A0H2SD88</accession>
<dbReference type="OrthoDB" id="2745105at2759"/>
<gene>
    <name evidence="3" type="ORF">SCHPADRAFT_935209</name>
</gene>
<protein>
    <recommendedName>
        <fullName evidence="2">DUF6534 domain-containing protein</fullName>
    </recommendedName>
</protein>
<keyword evidence="1" id="KW-1133">Transmembrane helix</keyword>
<evidence type="ECO:0000256" key="1">
    <source>
        <dbReference type="SAM" id="Phobius"/>
    </source>
</evidence>
<sequence>MVTFADLSIATVLCYYLAKSRKTSFQGTRRLLDSIFRYTLHTGFLATLWSVGTLISYGLKPNSEFDLIFYLALSKIYVNALLASLNARESLREKSRIVANTTCDAVLVYRVPSTALIHVKKGPGDSDISLGRDEVRA</sequence>
<reference evidence="3 4" key="1">
    <citation type="submission" date="2015-04" db="EMBL/GenBank/DDBJ databases">
        <title>Complete genome sequence of Schizopora paradoxa KUC8140, a cosmopolitan wood degrader in East Asia.</title>
        <authorList>
            <consortium name="DOE Joint Genome Institute"/>
            <person name="Min B."/>
            <person name="Park H."/>
            <person name="Jang Y."/>
            <person name="Kim J.-J."/>
            <person name="Kim K.H."/>
            <person name="Pangilinan J."/>
            <person name="Lipzen A."/>
            <person name="Riley R."/>
            <person name="Grigoriev I.V."/>
            <person name="Spatafora J.W."/>
            <person name="Choi I.-G."/>
        </authorList>
    </citation>
    <scope>NUCLEOTIDE SEQUENCE [LARGE SCALE GENOMIC DNA]</scope>
    <source>
        <strain evidence="3 4">KUC8140</strain>
    </source>
</reference>
<name>A0A0H2SD88_9AGAM</name>
<dbReference type="AlphaFoldDB" id="A0A0H2SD88"/>
<dbReference type="PANTHER" id="PTHR40465">
    <property type="entry name" value="CHROMOSOME 1, WHOLE GENOME SHOTGUN SEQUENCE"/>
    <property type="match status" value="1"/>
</dbReference>
<dbReference type="Proteomes" id="UP000053477">
    <property type="component" value="Unassembled WGS sequence"/>
</dbReference>
<organism evidence="3 4">
    <name type="scientific">Schizopora paradoxa</name>
    <dbReference type="NCBI Taxonomy" id="27342"/>
    <lineage>
        <taxon>Eukaryota</taxon>
        <taxon>Fungi</taxon>
        <taxon>Dikarya</taxon>
        <taxon>Basidiomycota</taxon>
        <taxon>Agaricomycotina</taxon>
        <taxon>Agaricomycetes</taxon>
        <taxon>Hymenochaetales</taxon>
        <taxon>Schizoporaceae</taxon>
        <taxon>Schizopora</taxon>
    </lineage>
</organism>
<dbReference type="Pfam" id="PF20152">
    <property type="entry name" value="DUF6534"/>
    <property type="match status" value="1"/>
</dbReference>
<evidence type="ECO:0000313" key="3">
    <source>
        <dbReference type="EMBL" id="KLO19728.1"/>
    </source>
</evidence>
<dbReference type="STRING" id="27342.A0A0H2SD88"/>
<dbReference type="PANTHER" id="PTHR40465:SF1">
    <property type="entry name" value="DUF6534 DOMAIN-CONTAINING PROTEIN"/>
    <property type="match status" value="1"/>
</dbReference>